<organism evidence="1 2">
    <name type="scientific">Nitrobacter winogradskyi</name>
    <name type="common">Nitrobacter agilis</name>
    <dbReference type="NCBI Taxonomy" id="913"/>
    <lineage>
        <taxon>Bacteria</taxon>
        <taxon>Pseudomonadati</taxon>
        <taxon>Pseudomonadota</taxon>
        <taxon>Alphaproteobacteria</taxon>
        <taxon>Hyphomicrobiales</taxon>
        <taxon>Nitrobacteraceae</taxon>
        <taxon>Nitrobacter</taxon>
    </lineage>
</organism>
<proteinExistence type="predicted"/>
<dbReference type="InterPro" id="IPR021955">
    <property type="entry name" value="DUF3572"/>
</dbReference>
<evidence type="ECO:0000313" key="2">
    <source>
        <dbReference type="Proteomes" id="UP000318825"/>
    </source>
</evidence>
<evidence type="ECO:0008006" key="3">
    <source>
        <dbReference type="Google" id="ProtNLM"/>
    </source>
</evidence>
<gene>
    <name evidence="1" type="ORF">NWI01_26040</name>
</gene>
<name>A0A4Y3WCF5_NITWI</name>
<evidence type="ECO:0000313" key="1">
    <source>
        <dbReference type="EMBL" id="GEC16712.1"/>
    </source>
</evidence>
<sequence>MVAMTKRVHNPREAAEFVAIQALSFIAADAELLGRFLAETGIGPETLRSSASDPHFLTAVLDFVLRDDATVKTFSESSGHHPTTIAAARQALGDVFPERDLP</sequence>
<reference evidence="1 2" key="1">
    <citation type="submission" date="2019-06" db="EMBL/GenBank/DDBJ databases">
        <title>Whole genome shotgun sequence of Nitrobacter winogradskyi NBRC 14297.</title>
        <authorList>
            <person name="Hosoyama A."/>
            <person name="Uohara A."/>
            <person name="Ohji S."/>
            <person name="Ichikawa N."/>
        </authorList>
    </citation>
    <scope>NUCLEOTIDE SEQUENCE [LARGE SCALE GENOMIC DNA]</scope>
    <source>
        <strain evidence="1 2">NBRC 14297</strain>
    </source>
</reference>
<accession>A0A4Y3WCF5</accession>
<dbReference type="AlphaFoldDB" id="A0A4Y3WCF5"/>
<dbReference type="EMBL" id="BJNF01000073">
    <property type="protein sequence ID" value="GEC16712.1"/>
    <property type="molecule type" value="Genomic_DNA"/>
</dbReference>
<dbReference type="Pfam" id="PF12096">
    <property type="entry name" value="DUF3572"/>
    <property type="match status" value="1"/>
</dbReference>
<protein>
    <recommendedName>
        <fullName evidence="3">DUF3572 domain-containing protein</fullName>
    </recommendedName>
</protein>
<dbReference type="Proteomes" id="UP000318825">
    <property type="component" value="Unassembled WGS sequence"/>
</dbReference>
<comment type="caution">
    <text evidence="1">The sequence shown here is derived from an EMBL/GenBank/DDBJ whole genome shotgun (WGS) entry which is preliminary data.</text>
</comment>